<dbReference type="SMART" id="SM00552">
    <property type="entry name" value="ADEAMc"/>
    <property type="match status" value="1"/>
</dbReference>
<accession>A0A835ZZ11</accession>
<feature type="compositionally biased region" description="Polar residues" evidence="2">
    <location>
        <begin position="2929"/>
        <end position="2944"/>
    </location>
</feature>
<dbReference type="GO" id="GO:0006396">
    <property type="term" value="P:RNA processing"/>
    <property type="evidence" value="ECO:0007669"/>
    <property type="project" value="InterPro"/>
</dbReference>
<dbReference type="Pfam" id="PF20413">
    <property type="entry name" value="BLTP1_N"/>
    <property type="match status" value="1"/>
</dbReference>
<evidence type="ECO:0008006" key="8">
    <source>
        <dbReference type="Google" id="ProtNLM"/>
    </source>
</evidence>
<feature type="compositionally biased region" description="Low complexity" evidence="2">
    <location>
        <begin position="4061"/>
        <end position="4112"/>
    </location>
</feature>
<feature type="compositionally biased region" description="Basic and acidic residues" evidence="2">
    <location>
        <begin position="3822"/>
        <end position="3838"/>
    </location>
</feature>
<dbReference type="InterPro" id="IPR014720">
    <property type="entry name" value="dsRBD_dom"/>
</dbReference>
<feature type="compositionally biased region" description="Acidic residues" evidence="2">
    <location>
        <begin position="3728"/>
        <end position="3737"/>
    </location>
</feature>
<proteinExistence type="predicted"/>
<feature type="region of interest" description="Disordered" evidence="2">
    <location>
        <begin position="1217"/>
        <end position="1256"/>
    </location>
</feature>
<dbReference type="InterPro" id="IPR056741">
    <property type="entry name" value="BLTP1_M"/>
</dbReference>
<name>A0A835ZZ11_SHEEP</name>
<dbReference type="SMART" id="SM01220">
    <property type="entry name" value="FSA_C"/>
    <property type="match status" value="1"/>
</dbReference>
<gene>
    <name evidence="6" type="ORF">JEQ12_007155</name>
</gene>
<feature type="region of interest" description="Disordered" evidence="2">
    <location>
        <begin position="4291"/>
        <end position="4360"/>
    </location>
</feature>
<organism evidence="6 7">
    <name type="scientific">Ovis aries</name>
    <name type="common">Sheep</name>
    <dbReference type="NCBI Taxonomy" id="9940"/>
    <lineage>
        <taxon>Eukaryota</taxon>
        <taxon>Metazoa</taxon>
        <taxon>Chordata</taxon>
        <taxon>Craniata</taxon>
        <taxon>Vertebrata</taxon>
        <taxon>Euteleostomi</taxon>
        <taxon>Mammalia</taxon>
        <taxon>Eutheria</taxon>
        <taxon>Laurasiatheria</taxon>
        <taxon>Artiodactyla</taxon>
        <taxon>Ruminantia</taxon>
        <taxon>Pecora</taxon>
        <taxon>Bovidae</taxon>
        <taxon>Caprinae</taxon>
        <taxon>Ovis</taxon>
    </lineage>
</organism>
<dbReference type="PANTHER" id="PTHR31640:SF1">
    <property type="entry name" value="BRIDGE-LIKE LIPID TRANSFER PROTEIN FAMILY MEMBER 1"/>
    <property type="match status" value="1"/>
</dbReference>
<dbReference type="InterPro" id="IPR033616">
    <property type="entry name" value="BLTP1"/>
</dbReference>
<dbReference type="Pfam" id="PF25040">
    <property type="entry name" value="BLTP1_C"/>
    <property type="match status" value="1"/>
</dbReference>
<feature type="compositionally biased region" description="Polar residues" evidence="2">
    <location>
        <begin position="1958"/>
        <end position="1970"/>
    </location>
</feature>
<feature type="transmembrane region" description="Helical" evidence="3">
    <location>
        <begin position="27"/>
        <end position="46"/>
    </location>
</feature>
<feature type="domain" description="A to I editase" evidence="5">
    <location>
        <begin position="5103"/>
        <end position="5418"/>
    </location>
</feature>
<feature type="region of interest" description="Disordered" evidence="2">
    <location>
        <begin position="2167"/>
        <end position="2196"/>
    </location>
</feature>
<dbReference type="InterPro" id="IPR056742">
    <property type="entry name" value="BLTP1_C"/>
</dbReference>
<keyword evidence="3" id="KW-0472">Membrane</keyword>
<evidence type="ECO:0000259" key="4">
    <source>
        <dbReference type="PROSITE" id="PS50137"/>
    </source>
</evidence>
<feature type="region of interest" description="Disordered" evidence="2">
    <location>
        <begin position="1399"/>
        <end position="1426"/>
    </location>
</feature>
<dbReference type="GO" id="GO:0098793">
    <property type="term" value="C:presynapse"/>
    <property type="evidence" value="ECO:0007669"/>
    <property type="project" value="GOC"/>
</dbReference>
<feature type="compositionally biased region" description="Basic residues" evidence="2">
    <location>
        <begin position="1520"/>
        <end position="1529"/>
    </location>
</feature>
<feature type="region of interest" description="Disordered" evidence="2">
    <location>
        <begin position="1268"/>
        <end position="1309"/>
    </location>
</feature>
<dbReference type="PANTHER" id="PTHR31640">
    <property type="entry name" value="TRANSMEMBRANE PROTEIN KIAA1109"/>
    <property type="match status" value="1"/>
</dbReference>
<feature type="compositionally biased region" description="Polar residues" evidence="2">
    <location>
        <begin position="4347"/>
        <end position="4360"/>
    </location>
</feature>
<keyword evidence="3" id="KW-1133">Transmembrane helix</keyword>
<evidence type="ECO:0000256" key="2">
    <source>
        <dbReference type="SAM" id="MobiDB-lite"/>
    </source>
</evidence>
<keyword evidence="3" id="KW-0812">Transmembrane</keyword>
<feature type="compositionally biased region" description="Low complexity" evidence="2">
    <location>
        <begin position="2618"/>
        <end position="2637"/>
    </location>
</feature>
<dbReference type="PROSITE" id="PS50141">
    <property type="entry name" value="A_DEAMIN_EDITASE"/>
    <property type="match status" value="1"/>
</dbReference>
<dbReference type="Pfam" id="PF25039">
    <property type="entry name" value="BLTP1_M"/>
    <property type="match status" value="1"/>
</dbReference>
<feature type="region of interest" description="Disordered" evidence="2">
    <location>
        <begin position="4057"/>
        <end position="4112"/>
    </location>
</feature>
<protein>
    <recommendedName>
        <fullName evidence="8">Transmembrane protein KIAA1109 homolog</fullName>
    </recommendedName>
</protein>
<feature type="region of interest" description="Disordered" evidence="2">
    <location>
        <begin position="2366"/>
        <end position="2386"/>
    </location>
</feature>
<feature type="compositionally biased region" description="Polar residues" evidence="2">
    <location>
        <begin position="4291"/>
        <end position="4324"/>
    </location>
</feature>
<evidence type="ECO:0000256" key="1">
    <source>
        <dbReference type="PROSITE-ProRule" id="PRU00266"/>
    </source>
</evidence>
<dbReference type="PROSITE" id="PS50137">
    <property type="entry name" value="DS_RBD"/>
    <property type="match status" value="1"/>
</dbReference>
<evidence type="ECO:0000256" key="3">
    <source>
        <dbReference type="SAM" id="Phobius"/>
    </source>
</evidence>
<feature type="compositionally biased region" description="Low complexity" evidence="2">
    <location>
        <begin position="1225"/>
        <end position="1239"/>
    </location>
</feature>
<dbReference type="SUPFAM" id="SSF54768">
    <property type="entry name" value="dsRNA-binding domain-like"/>
    <property type="match status" value="1"/>
</dbReference>
<feature type="region of interest" description="Disordered" evidence="2">
    <location>
        <begin position="2264"/>
        <end position="2285"/>
    </location>
</feature>
<feature type="compositionally biased region" description="Basic and acidic residues" evidence="2">
    <location>
        <begin position="1247"/>
        <end position="1256"/>
    </location>
</feature>
<feature type="compositionally biased region" description="Low complexity" evidence="2">
    <location>
        <begin position="700"/>
        <end position="710"/>
    </location>
</feature>
<feature type="compositionally biased region" description="Polar residues" evidence="2">
    <location>
        <begin position="2597"/>
        <end position="2607"/>
    </location>
</feature>
<dbReference type="EMBL" id="JAEMGP010000017">
    <property type="protein sequence ID" value="KAG5198559.1"/>
    <property type="molecule type" value="Genomic_DNA"/>
</dbReference>
<feature type="region of interest" description="Disordered" evidence="2">
    <location>
        <begin position="4255"/>
        <end position="4274"/>
    </location>
</feature>
<feature type="region of interest" description="Disordered" evidence="2">
    <location>
        <begin position="1929"/>
        <end position="1990"/>
    </location>
</feature>
<feature type="region of interest" description="Disordered" evidence="2">
    <location>
        <begin position="2399"/>
        <end position="2419"/>
    </location>
</feature>
<dbReference type="GO" id="GO:0048488">
    <property type="term" value="P:synaptic vesicle endocytosis"/>
    <property type="evidence" value="ECO:0007669"/>
    <property type="project" value="TreeGrafter"/>
</dbReference>
<dbReference type="Pfam" id="PF02137">
    <property type="entry name" value="A_deamin"/>
    <property type="match status" value="1"/>
</dbReference>
<dbReference type="Gene3D" id="3.30.160.20">
    <property type="match status" value="1"/>
</dbReference>
<feature type="region of interest" description="Disordered" evidence="2">
    <location>
        <begin position="1342"/>
        <end position="1375"/>
    </location>
</feature>
<feature type="compositionally biased region" description="Low complexity" evidence="2">
    <location>
        <begin position="4325"/>
        <end position="4338"/>
    </location>
</feature>
<dbReference type="InterPro" id="IPR047104">
    <property type="entry name" value="BLTP1_N"/>
</dbReference>
<feature type="compositionally biased region" description="Polar residues" evidence="2">
    <location>
        <begin position="2399"/>
        <end position="2417"/>
    </location>
</feature>
<reference evidence="6 7" key="1">
    <citation type="submission" date="2020-12" db="EMBL/GenBank/DDBJ databases">
        <title>De novo assembly of Tibetan sheep genome.</title>
        <authorList>
            <person name="Li X."/>
        </authorList>
    </citation>
    <scope>NUCLEOTIDE SEQUENCE [LARGE SCALE GENOMIC DNA]</scope>
    <source>
        <tissue evidence="6">Heart</tissue>
    </source>
</reference>
<keyword evidence="1" id="KW-0694">RNA-binding</keyword>
<feature type="region of interest" description="Disordered" evidence="2">
    <location>
        <begin position="691"/>
        <end position="717"/>
    </location>
</feature>
<feature type="compositionally biased region" description="Polar residues" evidence="2">
    <location>
        <begin position="1277"/>
        <end position="1302"/>
    </location>
</feature>
<feature type="region of interest" description="Disordered" evidence="2">
    <location>
        <begin position="3687"/>
        <end position="3749"/>
    </location>
</feature>
<dbReference type="InterPro" id="IPR002466">
    <property type="entry name" value="A_deamin"/>
</dbReference>
<comment type="caution">
    <text evidence="6">The sequence shown here is derived from an EMBL/GenBank/DDBJ whole genome shotgun (WGS) entry which is preliminary data.</text>
</comment>
<feature type="region of interest" description="Disordered" evidence="2">
    <location>
        <begin position="2597"/>
        <end position="2677"/>
    </location>
</feature>
<feature type="compositionally biased region" description="Polar residues" evidence="2">
    <location>
        <begin position="2366"/>
        <end position="2378"/>
    </location>
</feature>
<sequence length="5420" mass="601423">MDQRKNESIVPSITQLEDFLTEHNSNVVWLLVATILSCGWIIYLTYYNSRNVGLILTLVLNRLYKHGYIHIGSFSFSVLSGKVMVREIYYITEDMSIRIQDGFIIFRWWKMYNPKQKQHDPKAETRLYITVNDFEFHVYNRSDLYGHLQELFGLEPTIIPPKKEDDKTRENGRTRTQSKIERVKVKTESQDPTSSWRSLIPVIKVNVSTGRLAFGNHYQPQTLCINFDDAFLTYTTKPPSSHLDQFMHIVKGKLENVRVMLVPSPRYVGLQNDEPPRLMGEGFVVMQSNDVDIYYYMDEPGLVPEETEENVEGEMSTEDCKLQDLPPCWGLDIVCGKGTDFNYGPWADRQRDCLWKFFFPPDYQVLKVSEIAQPGRPRQILAFELRMNIIADATIDLLFTKNRETNAVHVNVGAGSYLEINIPMTVEENGYTPAIKGQLLHVDATTSMQYRTLLEAEMLAFHINASYPRIWNMPQTWQCELEVYKATYHFIFAQKNFFTDLIQDWSSDSAPDIFSFVPYTWNFKIMFHQFEMIWAANQHNWIDCSTKQQENVYLAACGETLNIDFSLPFTDFVPATCNTKFSLKGEDVDLHLFLPDCHPSKYSLFMLVKNCHASKMTHDTGIPAECQSGQKTVKPKWRNITQEKAGWVECWTVPSVMLIIDYTWHPIYPQKADEQLKQSLSEMEETMLSVLRPSQKTDRVVSSPSTSSRPPIDPSELLPDKLHVEMELSPDSQITLYGPLLNAFLCIKENYFGEDDMYMDFEEVISSPVLSLSTSSSSGWTAVGMENDRKENESSAKSIHPLTLRPWDITVLVNLYKVHGRLPVHGTTDGPECPTAFLERLCFEMKKGFRETMLQLVLSPLNVFVSDNYQQRPPVDEVLREGHINLSGLQLRAHAMFSAEGLPLGSDSLEYAWLIDVQAGSLTAKVTAPQLACLLEWGQTFIFHVVCREYELERPKSVVVCQHGIDRRFCESKLSCIPGPCPTSDDLKYTMTRLAVDGADIYIVEHGCATNIKMGAIRVANCNLHNQSVGEGISAAIQDFQVRQYIEQLNNSRVGLQPAVLRRAYWLEAGSANLGLITVDIALAADHHSKHEAQRHFLETHDARTKRLWFLWPDDTLKNKRCKNKCGCLGGCRFFGGTVTGLDFFRLEELTPSSSSAFSSTSAESDMYYGQSLLQPGEWIITKEVPKIVDGNVNGIKRKEWENKSVGIEVERKTQHLSLQVPLRSHSSSSSSEENSSSSAAQPLLAGEKESPSSVADDHLVQKEFLHGTKRDDGQASIPTEISGNSPVSPNTQEKSVGQSPLRSPLKRQASVCSTRLGSTKSLTAAFYGDKQPVTVGVQFSSDVSRSDENVLDSPKQRRSFGSFPYTPSADSNSFHQYRSMDSSMSMADSEAYFSAAEEFEPISSDEGPGTYPGRKKKKKQAQQIDYSRGSIYHSVEGPLTGQGESIQDPRTLPFKTHPSQASFVSALGGEDDVIEHLYVVESEKTIESEQITSQQPVMNCYQTYLTQFQVINWSVKHPTNKRTSKSSLHRPLDLETPTSEESSSSFEQLSVPTFKVIKQGLTANSLLDRGMQLSGSTSNTPYTPLEKKAVDNTDDETLTEEWTLDQPVSQTRTTAIVEVKGTVDIVLTPLVAEALDRYIEAMVHCASTRHPAAIVDDLHVKVLREAVQNSKTTFSENLSSKQDVRGTKTEHSTIGMTNQGQAQTNPIMKQDNVTIKGLQANVSIPKVNLCLLQASVEESPNTAPSRSVTHVSLVALCFDRIATQVRMNRGVVEESSNSADPGRTSNFDRYVHATKMQPQSSGSLRSNAGVEKGKEIAAKLNIHRVHGQLRGLDTTDIGTCAITAIPFEKSKVLFTLEELDEFAFVDETDQQAVPDVTRIGPSQEKWGWIMFECGLENLTIKGGRQSGAVLYNAFGIMGKANVAERGGVLTSNNSSDSPTGSGYNTDVSDDNLPCDRTSPSSDLNGNSVSDEQDEGVESDDLKKDLPLMPPPPDSCSMKLTIKEIWFSFAAPTNVRSPAHAFSRQLNLLSTATPAVGAWLVPIDQLKSSLNKLETEGTLRICAVMGCIMTEALENKSVHFPLRSKYNRLTKVARFLQENPSCLLCNILHHYLHQANYSIIDDATMSDGLPALVTLKKGLVALARQWMKFIVVTPAFKGVSLHRPAQSLKPQSAVDHEHEDGLGLDNGGGLQSDTSADGAEFEFDAATVSEHTMLLEGTANRPPPGSSGPVTGAEIMRKLSKTHTHSDSALKIKGIHPYHSLSYTSGDTATDSPVHVGRAGVPVKESPRKESLLSYLTGSFPSLHNLLEGTPQRSSAAVKSSSLTRTGNTMASDMLSEHPLLSEPSSVSFYNWMSNAVGNRGSVVQESPVTKSGHNSLPTGVAPNLPTIPSASDFNTVLSSDQNTLDGTHSQHSTSQDDVAGVEEANQGFPAVQLADAQVVFKPLLSHTGIQSQDTMPLCYRMYFGEHLSFSGTLDCLRADIVDSDTAKERKGKRARRQGHVNLPPLEFKPALMLETFSISAVVMEKSVCTPQNSTSALSFHDLNKRYYNTFHCNFTISCQSISQHVDMALVRLIHQFSTMIDDIKATQTDIKLSRYTAGSASPTPTFKTRKHRDFRSSDFSRSSRGSLNGGNRVNNTKNKRTNNENNKKESRNKNSLGRSERRTSKVSRKGSKDVVDHMTIHMDDSDSITVSEQSEPSAECWQNMYKLLNFYSLISDPTGILEKSSETFGPAGVRSPTEPTCKVVFENEQDNTSVTKRKRSLVTAEPQHVTLIVFGIGMVNRTHLEADIGGLTMESELKRIHGSFTLKEKMKDVLHQKMTETCATAHIGGVNIVLLEGITPNIQTVVKCSIAKSQALYSAQRGLKTNNAAVFKVGAISINIPQHPATLHSMMVRSSHQLSKQISDLIRQPSTVPQPVKEDIATPLPSEKTPTSVNQTPVETNEFPQLPEGLEKKPIVLKFSAMLDGIAIGAALLPSLKAEYKMGRMRSHGMTGAQTRFTFELPNHRLRFTSKVSATDMSTIPPSASLNLPPVTMSGKYIMEEHDSYSDQVWSIDELPSKQGYYLQGNYLRCVAEVGSFEHNLTTDLLNHLVFVQKVFMKEVNEVIQKVSGGEQPIPLWNEHDGTADGEKPKILLYSLNLQFKGIQVTATTPSMRAVRFETGLIELELSNRLQTKASPGSSSYLKLFGKCQVDLNLALGQIVKHQVYEEAGSDFHQVAYFKTRIGLRNALREEISGSSDREAVLITLNRPIVYAQPVAFDRAVLFWLNYKAAYDNWNEQRMALHKDIHMATKEVVDMLPGIQQTSAQAFGTLFLQLTVNDLGICLPITNTAQSNHTGDLDTGSALVLTIESTLITACSSESLVSKGHFKNFCIRFADGFETSWDDWKPEIRGDLVMNACVVPDGTYEVCSRTTGQAAAESSSAGTWTLNVLWKMCGIDVHMDPNIGKRLNALGNTLTTLTGEEDIDDIADLNSVNIADLSDEDEVDTMSPTIHTEAVDYRRQGASGSQPGELRGRKIMKRIVDIRELNEQAKVIDDLKKLGASEGTINQEIQRYQQLESVAVNDIRRDVRKKLRRSSMRAASLKDKWGLGYKPSYSRSKSISASGRPPLKRMERASSRVGETEELPEIRVDAASPGPRVTFNIQDTLKKTVWGSAPQSSCPGEGYFQFPEETELDLLSVTIEGPSHYSSNSEGSYSVFSSPKTPGGFSPGISFQSEEGRRDDSLSSSSEDSEKDEKDDDHERERFYIYRKPSHTSRKKATGFAAVHQLFTERWPTAPANRSLSGTATERNIDFELDIRVEIDSGKCVLHPTTLLQEHDDISLRRSYDRSSRSLDQESPSKKKKFQTNYASTTHLMTGKKVPSSLQTKPSDLETTVFYIPGVDVKLHYNSKTLKTESPNASRGSSLPRTLSKESKLYAKGKGSGGVKTAKLYAWVALQSLPEEMVISPCLLDFLEKALETIPITPIERNYTTVSSQDEDMGHFEIPDPMEESTTSLVSSSTSAYSSFPVDVVVYVRVQPSQIKFSCLPVSRVECMLKLPSLDLVFSSNRGELETLGAAYPAETLSPGGSAPPSGTKTSSSKTGVPGSSGLGSPLGRSRHSSSQSDLTSSSSSSSGLSFTACMSDFSLYVFHPYGAGKQKTAVSGLTPGSGGLGNVDEEPTSVTGRKDSLSINLEFVKVSLSRIRRSGGASFFESQSVSKSASKMDTTLINISAVCDIGSASFKYDMRRLSEILAFPRAWYRRSIARRLFLGDQTINLPTSGPGTPDSIEGVSQHLSPESSRKAYCRTWEQPSQSASFTHMPQSPNVFNEHMTNSTMSPGTAAQSLKSPASIRSRSVSDSSVPRRDSLSKTSTPFNKSNKAASQQGTPWETLVVFAINLKQLNVQMNMSNVMGNTTWTTSGLKSQGRLSVGSNRDREISMSVGLGRSQLDSKGGVVGGTIDVNALEMVAHISEHPNQQPSHKIQITMGSTEARVDYMGSSILMGIFSNADLKLQDEWKVNLYNTLDSSMTDKSEIFVHGDLKWDIFQVMISRSTTPDLIKIGMKLQEFFTQQFDTSKRALSTWGPVPYLPPKTMTNNLEKSSQEQLLDAAHHRHWPGVLKVVSGCHISLFQIPLPEDGMQFGGSMSLHGNHMTLACFHGPNFRSKSWALFHLEEPNIAFWTEAQKIWEDGSSDHSTYIVQTLDFHLGHNTMVTKPCGALESPMATITKITRRRHENPPHGVASVKEWFNYVTATRNEELNLLRNVDANNTENSTTVKNSSLLSGFRGGSSYNHETETIFALPRMQLDFKSIHVQEPQEPSLQDASLKPKVECSVVTEFTDHICVTMDAELIMFLHDLVSAYLKEKEKAIFPPRILSTRPGQKSPVIIHDENSSEKDREDSITYTTVDWRDFMCKTWHLEPTLRLISWTGRKIDPVGVDYILQKLGFHHARTTIPKWLQRGVMDPLDKFHYSVHSEVLHDNIKNSSRLKTLSHGYVCAGNVLGPYFAFCAVVDGIQYKTGLGQNKKESRSNAAKLALDELLQLNEPEPRISETSGPPPIPAEPIVSPEPVYVSKVHYEGRHIQFAKISQIVKETFSQLISNQSDYLKCSNSLAAFIIERAGQHEVVAIGTGEYNYSQCIKPNGRVLHDTHAVVTARRSLLSKNPAMMEKSIFCTEPASDLLTLKQNINIYLYMNQLPKGSAQIKSQLRLNPHSISAFEANEELSLHVAVEGKIYLTVYCPADVVNRISSMSSSDKLTRWEVLGVQGALLSHFIQPVYINSILVGDGNCSDTRGLEIAIKQRVDDALTSKLPMFYLVNRPHISLVPSAYPFQTNLEYKFLSLNWAQGDISLEIVDGLSGKITESSPFKSGVSMASRLCKAAMLSRFNLLAKEAKKEDILEASTYHAAKRMSGSYQEAKTLLKSYLQQHGYGSWIVKSPCIEQFSM</sequence>
<feature type="compositionally biased region" description="Basic and acidic residues" evidence="2">
    <location>
        <begin position="2642"/>
        <end position="2664"/>
    </location>
</feature>
<feature type="region of interest" description="Disordered" evidence="2">
    <location>
        <begin position="2912"/>
        <end position="2946"/>
    </location>
</feature>
<dbReference type="Proteomes" id="UP000664991">
    <property type="component" value="Chromosome 17"/>
</dbReference>
<feature type="region of interest" description="Disordered" evidence="2">
    <location>
        <begin position="3594"/>
        <end position="3637"/>
    </location>
</feature>
<feature type="region of interest" description="Disordered" evidence="2">
    <location>
        <begin position="1520"/>
        <end position="1547"/>
    </location>
</feature>
<dbReference type="GO" id="GO:0004000">
    <property type="term" value="F:adenosine deaminase activity"/>
    <property type="evidence" value="ECO:0007669"/>
    <property type="project" value="InterPro"/>
</dbReference>
<evidence type="ECO:0000313" key="6">
    <source>
        <dbReference type="EMBL" id="KAG5198559.1"/>
    </source>
</evidence>
<dbReference type="InterPro" id="IPR044455">
    <property type="entry name" value="ADAD1_DSRM"/>
</dbReference>
<evidence type="ECO:0000313" key="7">
    <source>
        <dbReference type="Proteomes" id="UP000664991"/>
    </source>
</evidence>
<dbReference type="GO" id="GO:0003723">
    <property type="term" value="F:RNA binding"/>
    <property type="evidence" value="ECO:0007669"/>
    <property type="project" value="UniProtKB-UniRule"/>
</dbReference>
<feature type="compositionally biased region" description="Polar residues" evidence="2">
    <location>
        <begin position="1930"/>
        <end position="1947"/>
    </location>
</feature>
<evidence type="ECO:0000259" key="5">
    <source>
        <dbReference type="PROSITE" id="PS50141"/>
    </source>
</evidence>
<feature type="region of interest" description="Disordered" evidence="2">
    <location>
        <begin position="3822"/>
        <end position="3847"/>
    </location>
</feature>
<dbReference type="CDD" id="cd19905">
    <property type="entry name" value="DSRM_ADAD1"/>
    <property type="match status" value="1"/>
</dbReference>
<feature type="compositionally biased region" description="Low complexity" evidence="2">
    <location>
        <begin position="3687"/>
        <end position="3699"/>
    </location>
</feature>
<dbReference type="Pfam" id="PF00035">
    <property type="entry name" value="dsrm"/>
    <property type="match status" value="1"/>
</dbReference>
<feature type="domain" description="DRBM" evidence="4">
    <location>
        <begin position="4940"/>
        <end position="5018"/>
    </location>
</feature>